<evidence type="ECO:0000313" key="2">
    <source>
        <dbReference type="Proteomes" id="UP000680839"/>
    </source>
</evidence>
<dbReference type="Gene3D" id="1.10.260.40">
    <property type="entry name" value="lambda repressor-like DNA-binding domains"/>
    <property type="match status" value="1"/>
</dbReference>
<dbReference type="EMBL" id="CP076134">
    <property type="protein sequence ID" value="QWG15125.1"/>
    <property type="molecule type" value="Genomic_DNA"/>
</dbReference>
<accession>A0A975NHW2</accession>
<dbReference type="InterPro" id="IPR001387">
    <property type="entry name" value="Cro/C1-type_HTH"/>
</dbReference>
<proteinExistence type="predicted"/>
<organism evidence="1 2">
    <name type="scientific">Bradyrhizobium sediminis</name>
    <dbReference type="NCBI Taxonomy" id="2840469"/>
    <lineage>
        <taxon>Bacteria</taxon>
        <taxon>Pseudomonadati</taxon>
        <taxon>Pseudomonadota</taxon>
        <taxon>Alphaproteobacteria</taxon>
        <taxon>Hyphomicrobiales</taxon>
        <taxon>Nitrobacteraceae</taxon>
        <taxon>Bradyrhizobium</taxon>
    </lineage>
</organism>
<gene>
    <name evidence="1" type="ORF">KMZ29_10945</name>
</gene>
<evidence type="ECO:0000313" key="1">
    <source>
        <dbReference type="EMBL" id="QWG15125.1"/>
    </source>
</evidence>
<dbReference type="GO" id="GO:0003677">
    <property type="term" value="F:DNA binding"/>
    <property type="evidence" value="ECO:0007669"/>
    <property type="project" value="InterPro"/>
</dbReference>
<dbReference type="CDD" id="cd00093">
    <property type="entry name" value="HTH_XRE"/>
    <property type="match status" value="1"/>
</dbReference>
<name>A0A975NHW2_9BRAD</name>
<sequence>MDRTTPNHRNGTFLAPLVTFTVLLGGVGTGGDYTPAYHALRESRDVFSKQRDSAPKSNGFAVSADIEYTKSTLHLSMAELARCLGVSRQALYNWIDGGSIKHENLAKLIELKSAAIVIADASLSERALFIHRKLPGGKTLIETVAMGGSGTEAAQSLVKLANEEAEQRLALNGLLVDRKPHNLLGHGTPELVDKS</sequence>
<dbReference type="Proteomes" id="UP000680839">
    <property type="component" value="Chromosome"/>
</dbReference>
<dbReference type="InterPro" id="IPR010982">
    <property type="entry name" value="Lambda_DNA-bd_dom_sf"/>
</dbReference>
<dbReference type="RefSeq" id="WP_215623689.1">
    <property type="nucleotide sequence ID" value="NZ_CP076134.1"/>
</dbReference>
<reference evidence="1" key="1">
    <citation type="submission" date="2021-06" db="EMBL/GenBank/DDBJ databases">
        <title>Bradyrhizobium sp. S2-20-1 Genome sequencing.</title>
        <authorList>
            <person name="Jin L."/>
        </authorList>
    </citation>
    <scope>NUCLEOTIDE SEQUENCE</scope>
    <source>
        <strain evidence="1">S2-20-1</strain>
    </source>
</reference>
<dbReference type="AlphaFoldDB" id="A0A975NHW2"/>
<protein>
    <submittedName>
        <fullName evidence="1">Helix-turn-helix domain-containing protein</fullName>
    </submittedName>
</protein>